<dbReference type="Proteomes" id="UP001334248">
    <property type="component" value="Unassembled WGS sequence"/>
</dbReference>
<keyword evidence="3" id="KW-1185">Reference proteome</keyword>
<evidence type="ECO:0000313" key="3">
    <source>
        <dbReference type="Proteomes" id="UP001334248"/>
    </source>
</evidence>
<name>A0ABR0RT54_9EURO</name>
<feature type="compositionally biased region" description="Low complexity" evidence="1">
    <location>
        <begin position="516"/>
        <end position="525"/>
    </location>
</feature>
<feature type="compositionally biased region" description="Basic and acidic residues" evidence="1">
    <location>
        <begin position="553"/>
        <end position="579"/>
    </location>
</feature>
<gene>
    <name evidence="2" type="ORF">PMZ80_004777</name>
</gene>
<comment type="caution">
    <text evidence="2">The sequence shown here is derived from an EMBL/GenBank/DDBJ whole genome shotgun (WGS) entry which is preliminary data.</text>
</comment>
<feature type="compositionally biased region" description="Pro residues" evidence="1">
    <location>
        <begin position="258"/>
        <end position="267"/>
    </location>
</feature>
<dbReference type="GeneID" id="89998226"/>
<organism evidence="2 3">
    <name type="scientific">Knufia obscura</name>
    <dbReference type="NCBI Taxonomy" id="1635080"/>
    <lineage>
        <taxon>Eukaryota</taxon>
        <taxon>Fungi</taxon>
        <taxon>Dikarya</taxon>
        <taxon>Ascomycota</taxon>
        <taxon>Pezizomycotina</taxon>
        <taxon>Eurotiomycetes</taxon>
        <taxon>Chaetothyriomycetidae</taxon>
        <taxon>Chaetothyriales</taxon>
        <taxon>Trichomeriaceae</taxon>
        <taxon>Knufia</taxon>
    </lineage>
</organism>
<feature type="region of interest" description="Disordered" evidence="1">
    <location>
        <begin position="89"/>
        <end position="108"/>
    </location>
</feature>
<evidence type="ECO:0000313" key="2">
    <source>
        <dbReference type="EMBL" id="KAK5943768.1"/>
    </source>
</evidence>
<protein>
    <submittedName>
        <fullName evidence="2">Uncharacterized protein</fullName>
    </submittedName>
</protein>
<dbReference type="RefSeq" id="XP_064731858.1">
    <property type="nucleotide sequence ID" value="XM_064873200.1"/>
</dbReference>
<proteinExistence type="predicted"/>
<feature type="compositionally biased region" description="Gly residues" evidence="1">
    <location>
        <begin position="308"/>
        <end position="322"/>
    </location>
</feature>
<feature type="compositionally biased region" description="Pro residues" evidence="1">
    <location>
        <begin position="324"/>
        <end position="368"/>
    </location>
</feature>
<feature type="compositionally biased region" description="Polar residues" evidence="1">
    <location>
        <begin position="399"/>
        <end position="415"/>
    </location>
</feature>
<feature type="compositionally biased region" description="Polar residues" evidence="1">
    <location>
        <begin position="478"/>
        <end position="494"/>
    </location>
</feature>
<dbReference type="EMBL" id="JAVHJV010000004">
    <property type="protein sequence ID" value="KAK5943768.1"/>
    <property type="molecule type" value="Genomic_DNA"/>
</dbReference>
<feature type="compositionally biased region" description="Polar residues" evidence="1">
    <location>
        <begin position="442"/>
        <end position="456"/>
    </location>
</feature>
<sequence length="579" mass="62697">MPPFPGEERLVTVFADIHYYFAQPTVRPLLHRFDKASYFYIYYNSTRHTSRIEIANNPGTTDQDAFNGYIDTCRITNSHRFPTLLTIEVDGAPTSPSSPKAGRDPEEWCLTSADPRDANRSKYRLHTLDVYFWAQEDARLVIECFKKLLPQNQLDVAELEPEQPHHESAKQDQAATAMSPMVQNLENLAVSDQYNGQRRQKAASPTSSFASYNLPPPPPAGGQQIHSPSPAISDMSSQPTRETSVRGKPQSTDFTPIPYNPAAPAAPEPIAHREKTPPPDDGADGTGLSQAARHDQGYVPGPPSQGGYQPGQGPPGLFGGGYASPPPQQPGYTSPPPQQPGFVSPPPQQQSYTSPPPQQQGYTSPPPQQHGYSSPAPGSSGGYGAPPSTTGYQSPPPQSNYSHQDQRSSMTSTAPSFGPGAPSTTPSQRHSTAAENYIPHQTGPQQPVMTPGSQFYGSLGQPSKPLAHVQPQYADYLSSGSTPVQSQYTPASASPNPPMGGYSQYNYGHGQGQGQPQGENQNPYNVHQQVYRPTEAEAGSHHHKKPSRTSTTDSRKPSTADKVEKGVGRLFKRIEKRIG</sequence>
<feature type="compositionally biased region" description="Polar residues" evidence="1">
    <location>
        <begin position="422"/>
        <end position="434"/>
    </location>
</feature>
<accession>A0ABR0RT54</accession>
<feature type="region of interest" description="Disordered" evidence="1">
    <location>
        <begin position="195"/>
        <end position="579"/>
    </location>
</feature>
<evidence type="ECO:0000256" key="1">
    <source>
        <dbReference type="SAM" id="MobiDB-lite"/>
    </source>
</evidence>
<reference evidence="2 3" key="1">
    <citation type="journal article" date="2023" name="Res Sq">
        <title>Genomic and morphological characterization of Knufia obscura isolated from the Mars 2020 spacecraft assembly facility.</title>
        <authorList>
            <person name="Chander A.M."/>
            <person name="Teixeira M.M."/>
            <person name="Singh N.K."/>
            <person name="Williams M.P."/>
            <person name="Parker C.W."/>
            <person name="Leo P."/>
            <person name="Stajich J.E."/>
            <person name="Torok T."/>
            <person name="Tighe S."/>
            <person name="Mason C.E."/>
            <person name="Venkateswaran K."/>
        </authorList>
    </citation>
    <scope>NUCLEOTIDE SEQUENCE [LARGE SCALE GENOMIC DNA]</scope>
    <source>
        <strain evidence="2 3">CCFEE 5817</strain>
    </source>
</reference>
<feature type="compositionally biased region" description="Low complexity" evidence="1">
    <location>
        <begin position="369"/>
        <end position="378"/>
    </location>
</feature>
<feature type="compositionally biased region" description="Polar residues" evidence="1">
    <location>
        <begin position="195"/>
        <end position="211"/>
    </location>
</feature>